<protein>
    <submittedName>
        <fullName evidence="1">Uncharacterized protein</fullName>
    </submittedName>
</protein>
<dbReference type="Proteomes" id="UP000254326">
    <property type="component" value="Unassembled WGS sequence"/>
</dbReference>
<proteinExistence type="predicted"/>
<sequence>MFKNGAECEKGVSKQYVQNRRGKGLSLAERFHLRRQGATLNRPTHKMDRKIRACYPRGKAFLKIVDLHTAQWLSGDGRVR</sequence>
<gene>
    <name evidence="1" type="ORF">DN730_09790</name>
</gene>
<dbReference type="RefSeq" id="WP_115467930.1">
    <property type="nucleotide sequence ID" value="NZ_QKRA01000003.1"/>
</dbReference>
<organism evidence="1 2">
    <name type="scientific">Marinomonas piezotolerans</name>
    <dbReference type="NCBI Taxonomy" id="2213058"/>
    <lineage>
        <taxon>Bacteria</taxon>
        <taxon>Pseudomonadati</taxon>
        <taxon>Pseudomonadota</taxon>
        <taxon>Gammaproteobacteria</taxon>
        <taxon>Oceanospirillales</taxon>
        <taxon>Oceanospirillaceae</taxon>
        <taxon>Marinomonas</taxon>
    </lineage>
</organism>
<keyword evidence="2" id="KW-1185">Reference proteome</keyword>
<name>A0A370UA57_9GAMM</name>
<evidence type="ECO:0000313" key="1">
    <source>
        <dbReference type="EMBL" id="RDL44667.1"/>
    </source>
</evidence>
<evidence type="ECO:0000313" key="2">
    <source>
        <dbReference type="Proteomes" id="UP000254326"/>
    </source>
</evidence>
<reference evidence="1 2" key="1">
    <citation type="submission" date="2018-06" db="EMBL/GenBank/DDBJ databases">
        <title>Marinomonas sp. YLB-05 draft genome sequence.</title>
        <authorList>
            <person name="Yu L."/>
            <person name="Tang X."/>
        </authorList>
    </citation>
    <scope>NUCLEOTIDE SEQUENCE [LARGE SCALE GENOMIC DNA]</scope>
    <source>
        <strain evidence="1 2">YLB-05</strain>
    </source>
</reference>
<dbReference type="AlphaFoldDB" id="A0A370UA57"/>
<dbReference type="EMBL" id="QKRA01000003">
    <property type="protein sequence ID" value="RDL44667.1"/>
    <property type="molecule type" value="Genomic_DNA"/>
</dbReference>
<dbReference type="OrthoDB" id="9918549at2"/>
<accession>A0A370UA57</accession>
<comment type="caution">
    <text evidence="1">The sequence shown here is derived from an EMBL/GenBank/DDBJ whole genome shotgun (WGS) entry which is preliminary data.</text>
</comment>